<evidence type="ECO:0000259" key="4">
    <source>
        <dbReference type="Pfam" id="PF00149"/>
    </source>
</evidence>
<sequence length="401" mass="46734">MVITWSTLCPSRIAYVRYGTGFLSEVVKGHSTEFIDGGEQKRKIYIHRVFLTELIEETKYYYKCFNEENESKQYSFTTLKNGSDWSPRIAVIGDLGLHNAKSAPLLMKLVSENKFDILFHNGDFGYDLDWENGKVGDAFLRFIEPIAARVPYMTSPGNHEEKYNFSNYDNRFTMIDEKTRCKNNHFHSFNIGPAHIISFSTEFYFFTNYGSQQIATQYEWLKNDLMEANLPENREKRPWVITFGHRPMYCSGDRDECHEKRNIVREGIRRGSKQKRVYGLEELFYENKVDIAFWAHQHSSERSWPVYNNTVYNGSTDTPYINPKAPVHIISGNAGNNENLSEFDDFQPKWSAKRILDFGFVQMTVLSKKEILIQQVSATTENVIDEFRIMKNIEQNSGAVF</sequence>
<name>A0A3S3QBC4_9ACAR</name>
<dbReference type="EMBL" id="NCKU01000112">
    <property type="protein sequence ID" value="RWS17160.1"/>
    <property type="molecule type" value="Genomic_DNA"/>
</dbReference>
<dbReference type="Gene3D" id="3.60.21.10">
    <property type="match status" value="1"/>
</dbReference>
<evidence type="ECO:0000256" key="2">
    <source>
        <dbReference type="ARBA" id="ARBA00023180"/>
    </source>
</evidence>
<dbReference type="InterPro" id="IPR008963">
    <property type="entry name" value="Purple_acid_Pase-like_N"/>
</dbReference>
<dbReference type="EC" id="3.1.3.2" evidence="3"/>
<comment type="catalytic activity">
    <reaction evidence="3">
        <text>a phosphate monoester + H2O = an alcohol + phosphate</text>
        <dbReference type="Rhea" id="RHEA:15017"/>
        <dbReference type="ChEBI" id="CHEBI:15377"/>
        <dbReference type="ChEBI" id="CHEBI:30879"/>
        <dbReference type="ChEBI" id="CHEBI:43474"/>
        <dbReference type="ChEBI" id="CHEBI:67140"/>
        <dbReference type="EC" id="3.1.3.2"/>
    </reaction>
</comment>
<dbReference type="OrthoDB" id="45007at2759"/>
<dbReference type="InterPro" id="IPR004843">
    <property type="entry name" value="Calcineurin-like_PHP"/>
</dbReference>
<feature type="domain" description="Calcineurin-like phosphoesterase" evidence="4">
    <location>
        <begin position="88"/>
        <end position="299"/>
    </location>
</feature>
<dbReference type="AlphaFoldDB" id="A0A3S3QBC4"/>
<dbReference type="Pfam" id="PF14008">
    <property type="entry name" value="Metallophos_C"/>
    <property type="match status" value="1"/>
</dbReference>
<dbReference type="Pfam" id="PF16656">
    <property type="entry name" value="Pur_ac_phosph_N"/>
    <property type="match status" value="1"/>
</dbReference>
<accession>A0A3S3QBC4</accession>
<dbReference type="GO" id="GO:0046872">
    <property type="term" value="F:metal ion binding"/>
    <property type="evidence" value="ECO:0007669"/>
    <property type="project" value="InterPro"/>
</dbReference>
<dbReference type="InterPro" id="IPR029052">
    <property type="entry name" value="Metallo-depent_PP-like"/>
</dbReference>
<comment type="caution">
    <text evidence="8">The sequence shown here is derived from an EMBL/GenBank/DDBJ whole genome shotgun (WGS) entry which is preliminary data.</text>
</comment>
<reference evidence="8" key="2">
    <citation type="submission" date="2018-11" db="EMBL/GenBank/DDBJ databases">
        <title>Trombidioid mite genomics.</title>
        <authorList>
            <person name="Dong X."/>
        </authorList>
    </citation>
    <scope>NUCLEOTIDE SEQUENCE</scope>
    <source>
        <strain evidence="8">UoL-WK</strain>
    </source>
</reference>
<dbReference type="Pfam" id="PF00149">
    <property type="entry name" value="Metallophos"/>
    <property type="match status" value="1"/>
</dbReference>
<gene>
    <name evidence="7" type="ORF">B4U79_01943</name>
    <name evidence="8" type="ORF">B4U79_15747</name>
</gene>
<evidence type="ECO:0000313" key="8">
    <source>
        <dbReference type="EMBL" id="RWS17181.1"/>
    </source>
</evidence>
<dbReference type="InterPro" id="IPR025733">
    <property type="entry name" value="PAPs_C"/>
</dbReference>
<dbReference type="EMBL" id="NCKU01000111">
    <property type="protein sequence ID" value="RWS17181.1"/>
    <property type="molecule type" value="Genomic_DNA"/>
</dbReference>
<dbReference type="InterPro" id="IPR015914">
    <property type="entry name" value="PAPs_N"/>
</dbReference>
<feature type="domain" description="Purple acid phosphatase N-terminal" evidence="6">
    <location>
        <begin position="1"/>
        <end position="78"/>
    </location>
</feature>
<dbReference type="Proteomes" id="UP000285301">
    <property type="component" value="Unassembled WGS sequence"/>
</dbReference>
<evidence type="ECO:0000256" key="1">
    <source>
        <dbReference type="ARBA" id="ARBA00022729"/>
    </source>
</evidence>
<dbReference type="STRING" id="1965070.A0A3S3QBC4"/>
<evidence type="ECO:0000256" key="3">
    <source>
        <dbReference type="RuleBase" id="RU361203"/>
    </source>
</evidence>
<keyword evidence="1" id="KW-0732">Signal</keyword>
<evidence type="ECO:0000313" key="9">
    <source>
        <dbReference type="Proteomes" id="UP000285301"/>
    </source>
</evidence>
<feature type="domain" description="Purple acid phosphatase C-terminal" evidence="5">
    <location>
        <begin position="325"/>
        <end position="386"/>
    </location>
</feature>
<organism evidence="8 9">
    <name type="scientific">Dinothrombium tinctorium</name>
    <dbReference type="NCBI Taxonomy" id="1965070"/>
    <lineage>
        <taxon>Eukaryota</taxon>
        <taxon>Metazoa</taxon>
        <taxon>Ecdysozoa</taxon>
        <taxon>Arthropoda</taxon>
        <taxon>Chelicerata</taxon>
        <taxon>Arachnida</taxon>
        <taxon>Acari</taxon>
        <taxon>Acariformes</taxon>
        <taxon>Trombidiformes</taxon>
        <taxon>Prostigmata</taxon>
        <taxon>Anystina</taxon>
        <taxon>Parasitengona</taxon>
        <taxon>Trombidioidea</taxon>
        <taxon>Trombidiidae</taxon>
        <taxon>Dinothrombium</taxon>
    </lineage>
</organism>
<dbReference type="SUPFAM" id="SSF49363">
    <property type="entry name" value="Purple acid phosphatase, N-terminal domain"/>
    <property type="match status" value="1"/>
</dbReference>
<evidence type="ECO:0000259" key="5">
    <source>
        <dbReference type="Pfam" id="PF14008"/>
    </source>
</evidence>
<dbReference type="GO" id="GO:0003993">
    <property type="term" value="F:acid phosphatase activity"/>
    <property type="evidence" value="ECO:0007669"/>
    <property type="project" value="UniProtKB-EC"/>
</dbReference>
<comment type="similarity">
    <text evidence="3">Belongs to the metallophosphoesterase superfamily. Purple acid phosphatase family.</text>
</comment>
<keyword evidence="9" id="KW-1185">Reference proteome</keyword>
<proteinExistence type="inferred from homology"/>
<dbReference type="InterPro" id="IPR041792">
    <property type="entry name" value="MPP_PAP"/>
</dbReference>
<dbReference type="Gene3D" id="2.60.40.380">
    <property type="entry name" value="Purple acid phosphatase-like, N-terminal"/>
    <property type="match status" value="1"/>
</dbReference>
<dbReference type="CDD" id="cd00839">
    <property type="entry name" value="MPP_PAPs"/>
    <property type="match status" value="1"/>
</dbReference>
<evidence type="ECO:0000259" key="6">
    <source>
        <dbReference type="Pfam" id="PF16656"/>
    </source>
</evidence>
<keyword evidence="2" id="KW-0325">Glycoprotein</keyword>
<protein>
    <recommendedName>
        <fullName evidence="3">Purple acid phosphatase</fullName>
        <ecNumber evidence="3">3.1.3.2</ecNumber>
    </recommendedName>
</protein>
<dbReference type="PANTHER" id="PTHR45867:SF3">
    <property type="entry name" value="ACID PHOSPHATASE TYPE 7"/>
    <property type="match status" value="1"/>
</dbReference>
<dbReference type="PANTHER" id="PTHR45867">
    <property type="entry name" value="PURPLE ACID PHOSPHATASE"/>
    <property type="match status" value="1"/>
</dbReference>
<reference evidence="8 9" key="1">
    <citation type="journal article" date="2018" name="Gigascience">
        <title>Genomes of trombidid mites reveal novel predicted allergens and laterally-transferred genes associated with secondary metabolism.</title>
        <authorList>
            <person name="Dong X."/>
            <person name="Chaisiri K."/>
            <person name="Xia D."/>
            <person name="Armstrong S.D."/>
            <person name="Fang Y."/>
            <person name="Donnelly M.J."/>
            <person name="Kadowaki T."/>
            <person name="McGarry J.W."/>
            <person name="Darby A.C."/>
            <person name="Makepeace B.L."/>
        </authorList>
    </citation>
    <scope>NUCLEOTIDE SEQUENCE [LARGE SCALE GENOMIC DNA]</scope>
    <source>
        <strain evidence="8">UoL-WK</strain>
    </source>
</reference>
<evidence type="ECO:0000313" key="7">
    <source>
        <dbReference type="EMBL" id="RWS17160.1"/>
    </source>
</evidence>
<keyword evidence="3" id="KW-0378">Hydrolase</keyword>
<dbReference type="SUPFAM" id="SSF56300">
    <property type="entry name" value="Metallo-dependent phosphatases"/>
    <property type="match status" value="1"/>
</dbReference>